<reference evidence="1 2" key="1">
    <citation type="journal article" date="2016" name="Nat. Commun.">
        <title>Thousands of microbial genomes shed light on interconnected biogeochemical processes in an aquifer system.</title>
        <authorList>
            <person name="Anantharaman K."/>
            <person name="Brown C.T."/>
            <person name="Hug L.A."/>
            <person name="Sharon I."/>
            <person name="Castelle C.J."/>
            <person name="Probst A.J."/>
            <person name="Thomas B.C."/>
            <person name="Singh A."/>
            <person name="Wilkins M.J."/>
            <person name="Karaoz U."/>
            <person name="Brodie E.L."/>
            <person name="Williams K.H."/>
            <person name="Hubbard S.S."/>
            <person name="Banfield J.F."/>
        </authorList>
    </citation>
    <scope>NUCLEOTIDE SEQUENCE [LARGE SCALE GENOMIC DNA]</scope>
</reference>
<dbReference type="EMBL" id="MFYX01000051">
    <property type="protein sequence ID" value="OGK05654.1"/>
    <property type="molecule type" value="Genomic_DNA"/>
</dbReference>
<sequence>MSSTRQSATLTVDSRNRICLTKILGSEKISSVVAHMENERIILDPMVEIPAREAWIYKNKKALASLQKGLSLKTSVSRGSFAKYAEE</sequence>
<evidence type="ECO:0000313" key="1">
    <source>
        <dbReference type="EMBL" id="OGK05654.1"/>
    </source>
</evidence>
<evidence type="ECO:0000313" key="2">
    <source>
        <dbReference type="Proteomes" id="UP000179243"/>
    </source>
</evidence>
<evidence type="ECO:0008006" key="3">
    <source>
        <dbReference type="Google" id="ProtNLM"/>
    </source>
</evidence>
<gene>
    <name evidence="1" type="ORF">A2519_06115</name>
</gene>
<proteinExistence type="predicted"/>
<dbReference type="Proteomes" id="UP000179243">
    <property type="component" value="Unassembled WGS sequence"/>
</dbReference>
<protein>
    <recommendedName>
        <fullName evidence="3">SpoVT-AbrB domain-containing protein</fullName>
    </recommendedName>
</protein>
<accession>A0A1F7FG33</accession>
<dbReference type="AlphaFoldDB" id="A0A1F7FG33"/>
<organism evidence="1 2">
    <name type="scientific">Candidatus Raymondbacteria bacterium RIFOXYD12_FULL_49_13</name>
    <dbReference type="NCBI Taxonomy" id="1817890"/>
    <lineage>
        <taxon>Bacteria</taxon>
        <taxon>Raymondiibacteriota</taxon>
    </lineage>
</organism>
<name>A0A1F7FG33_UNCRA</name>
<comment type="caution">
    <text evidence="1">The sequence shown here is derived from an EMBL/GenBank/DDBJ whole genome shotgun (WGS) entry which is preliminary data.</text>
</comment>